<sequence length="130" mass="14146">MSKKLSWVPGPPAGAASSAKVPSGEGGYVRGMVTYMAMDGLVMKPMSSISCITLLNRYNAHEIGDLQEKVIDFGMDEAIKLLSASLHSKTVLTDRFNRGRSQVKCYSSISKTLHSYWPAGVVCSCYFVKC</sequence>
<name>A0ABM3HUJ6_9MYRT</name>
<dbReference type="PANTHER" id="PTHR33103">
    <property type="entry name" value="OS01G0153900 PROTEIN"/>
    <property type="match status" value="1"/>
</dbReference>
<organism evidence="2 3">
    <name type="scientific">Rhodamnia argentea</name>
    <dbReference type="NCBI Taxonomy" id="178133"/>
    <lineage>
        <taxon>Eukaryota</taxon>
        <taxon>Viridiplantae</taxon>
        <taxon>Streptophyta</taxon>
        <taxon>Embryophyta</taxon>
        <taxon>Tracheophyta</taxon>
        <taxon>Spermatophyta</taxon>
        <taxon>Magnoliopsida</taxon>
        <taxon>eudicotyledons</taxon>
        <taxon>Gunneridae</taxon>
        <taxon>Pentapetalae</taxon>
        <taxon>rosids</taxon>
        <taxon>malvids</taxon>
        <taxon>Myrtales</taxon>
        <taxon>Myrtaceae</taxon>
        <taxon>Myrtoideae</taxon>
        <taxon>Myrteae</taxon>
        <taxon>Australasian group</taxon>
        <taxon>Rhodamnia</taxon>
    </lineage>
</organism>
<dbReference type="Proteomes" id="UP000827889">
    <property type="component" value="Chromosome 8"/>
</dbReference>
<evidence type="ECO:0000313" key="3">
    <source>
        <dbReference type="RefSeq" id="XP_048140272.1"/>
    </source>
</evidence>
<dbReference type="InterPro" id="IPR007750">
    <property type="entry name" value="DUF674"/>
</dbReference>
<dbReference type="RefSeq" id="XP_048140272.1">
    <property type="nucleotide sequence ID" value="XM_048284315.1"/>
</dbReference>
<dbReference type="GeneID" id="125316303"/>
<feature type="region of interest" description="Disordered" evidence="1">
    <location>
        <begin position="1"/>
        <end position="22"/>
    </location>
</feature>
<evidence type="ECO:0000256" key="1">
    <source>
        <dbReference type="SAM" id="MobiDB-lite"/>
    </source>
</evidence>
<keyword evidence="2" id="KW-1185">Reference proteome</keyword>
<dbReference type="PANTHER" id="PTHR33103:SF19">
    <property type="entry name" value="OS09G0544700 PROTEIN"/>
    <property type="match status" value="1"/>
</dbReference>
<gene>
    <name evidence="3" type="primary">LOC125316303</name>
</gene>
<evidence type="ECO:0000313" key="2">
    <source>
        <dbReference type="Proteomes" id="UP000827889"/>
    </source>
</evidence>
<protein>
    <submittedName>
        <fullName evidence="3">Uncharacterized protein LOC125316303</fullName>
    </submittedName>
</protein>
<proteinExistence type="predicted"/>
<accession>A0ABM3HUJ6</accession>
<feature type="compositionally biased region" description="Low complexity" evidence="1">
    <location>
        <begin position="13"/>
        <end position="22"/>
    </location>
</feature>
<reference evidence="3" key="1">
    <citation type="submission" date="2025-08" db="UniProtKB">
        <authorList>
            <consortium name="RefSeq"/>
        </authorList>
    </citation>
    <scope>IDENTIFICATION</scope>
    <source>
        <tissue evidence="3">Leaf</tissue>
    </source>
</reference>
<dbReference type="Pfam" id="PF05056">
    <property type="entry name" value="DUF674"/>
    <property type="match status" value="1"/>
</dbReference>